<reference evidence="1 2" key="1">
    <citation type="submission" date="2020-02" db="EMBL/GenBank/DDBJ databases">
        <authorList>
            <person name="Ma Q."/>
            <person name="Huang Y."/>
            <person name="Song X."/>
            <person name="Pei D."/>
        </authorList>
    </citation>
    <scope>NUCLEOTIDE SEQUENCE [LARGE SCALE GENOMIC DNA]</scope>
    <source>
        <strain evidence="1">Sxm20200214</strain>
        <tissue evidence="1">Leaf</tissue>
    </source>
</reference>
<dbReference type="EMBL" id="JAAMPC010000012">
    <property type="protein sequence ID" value="KAG2273885.1"/>
    <property type="molecule type" value="Genomic_DNA"/>
</dbReference>
<comment type="caution">
    <text evidence="1">The sequence shown here is derived from an EMBL/GenBank/DDBJ whole genome shotgun (WGS) entry which is preliminary data.</text>
</comment>
<keyword evidence="2" id="KW-1185">Reference proteome</keyword>
<sequence length="75" mass="8298">MPRLLPERAKQSPLPRCSSHHLHSKLTEISYNVVSKLTNNNLRLFPNNIVATSVVVNSTALNSKAPKESHLSSSH</sequence>
<dbReference type="Proteomes" id="UP000886595">
    <property type="component" value="Unassembled WGS sequence"/>
</dbReference>
<name>A0A8X7UBU2_BRACI</name>
<organism evidence="1 2">
    <name type="scientific">Brassica carinata</name>
    <name type="common">Ethiopian mustard</name>
    <name type="synonym">Abyssinian cabbage</name>
    <dbReference type="NCBI Taxonomy" id="52824"/>
    <lineage>
        <taxon>Eukaryota</taxon>
        <taxon>Viridiplantae</taxon>
        <taxon>Streptophyta</taxon>
        <taxon>Embryophyta</taxon>
        <taxon>Tracheophyta</taxon>
        <taxon>Spermatophyta</taxon>
        <taxon>Magnoliopsida</taxon>
        <taxon>eudicotyledons</taxon>
        <taxon>Gunneridae</taxon>
        <taxon>Pentapetalae</taxon>
        <taxon>rosids</taxon>
        <taxon>malvids</taxon>
        <taxon>Brassicales</taxon>
        <taxon>Brassicaceae</taxon>
        <taxon>Brassiceae</taxon>
        <taxon>Brassica</taxon>
    </lineage>
</organism>
<protein>
    <submittedName>
        <fullName evidence="1">Uncharacterized protein</fullName>
    </submittedName>
</protein>
<gene>
    <name evidence="1" type="ORF">Bca52824_056440</name>
</gene>
<accession>A0A8X7UBU2</accession>
<dbReference type="AlphaFoldDB" id="A0A8X7UBU2"/>
<evidence type="ECO:0000313" key="1">
    <source>
        <dbReference type="EMBL" id="KAG2273885.1"/>
    </source>
</evidence>
<evidence type="ECO:0000313" key="2">
    <source>
        <dbReference type="Proteomes" id="UP000886595"/>
    </source>
</evidence>
<proteinExistence type="predicted"/>